<keyword evidence="3" id="KW-0813">Transport</keyword>
<protein>
    <recommendedName>
        <fullName evidence="9">Importin N-terminal domain-containing protein</fullName>
    </recommendedName>
</protein>
<proteinExistence type="inferred from homology"/>
<dbReference type="InterPro" id="IPR001494">
    <property type="entry name" value="Importin-beta_N"/>
</dbReference>
<sequence>MDWQPQQQDLAQLIHLLFNTQNPNNAIQQENHTRLIELQKVPNFVNYLVYVLTKMPEQSAEIRAVAGLLLKNKISQDFSSLRPEDLIYLKTQALASMGDSDSLVRHTLGTVIATLVIMDGISKWPEALSQLFIALDSPKFEIAEGAWDTLSKICEDSRTNLDDPLSNGQRPLEIMIPKFLQFFSSEYPIFRVHAIRALTTFVQLQSETVHPFLNVYITELFKRANDDDLEVRKSVCRAIVALLDTHIDKLIPEIDNVVAYMLFSTQSEDLGLATEACEFWLSFCESEAYVGHLKPHLKDILPVLLSRTPYSEEDLIVLDIDENDAVVPDTAQDIKPRHHKARVQGIATDSGTEWNLRKCAAASLDVMSTIFRNEILPFILPSLNEALFSENWVKRESGILVLGAIAEGCASGIEEHLPNLMPYLITGCTDKHYLVRSISCWTSSRFSAWATRPENNQFFANLLETLLKVMLDNNKRVQESACSAFATLEEAAGQGIMPYIEHVLQTLVFAFDKYQNKNLIILYDSIGTLAESVGPGLANPKYIEILMPNLMGRLSAIMANFGVTDDEFDTFPLLECLSSVAISLGPSFLPFASPVFYNCVNVIQTTLKQYQQASEDEDLNLPDKDLINVSLDLISALIQAIESRAVDLIKEDPSMPLLQLVGICMSDSSAEVRQSAFALLGDLAMNCWDLISGLIPFFMQQIAPQVDPQFTFVNVANNAIWASGEIAIRAKNGIAQYVPTLMERMIPIINSADAPLPLIENSAIAIGRLGYASPDTIAPILESFIDRWCQVIVKVEDENERVSSMHGMLNVVSMFGPEARAEFERRLSL</sequence>
<dbReference type="GO" id="GO:0005737">
    <property type="term" value="C:cytoplasm"/>
    <property type="evidence" value="ECO:0007669"/>
    <property type="project" value="UniProtKB-SubCell"/>
</dbReference>
<evidence type="ECO:0000259" key="9">
    <source>
        <dbReference type="PROSITE" id="PS50166"/>
    </source>
</evidence>
<dbReference type="InterPro" id="IPR058584">
    <property type="entry name" value="IMB1_TNPO1-like_TPR"/>
</dbReference>
<evidence type="ECO:0000256" key="4">
    <source>
        <dbReference type="ARBA" id="ARBA00022490"/>
    </source>
</evidence>
<dbReference type="GO" id="GO:0031267">
    <property type="term" value="F:small GTPase binding"/>
    <property type="evidence" value="ECO:0007669"/>
    <property type="project" value="InterPro"/>
</dbReference>
<evidence type="ECO:0000256" key="6">
    <source>
        <dbReference type="ARBA" id="ARBA00022927"/>
    </source>
</evidence>
<keyword evidence="4" id="KW-0963">Cytoplasm</keyword>
<dbReference type="STRING" id="61424.A0A2T9YC15"/>
<comment type="caution">
    <text evidence="10">The sequence shown here is derived from an EMBL/GenBank/DDBJ whole genome shotgun (WGS) entry which is preliminary data.</text>
</comment>
<evidence type="ECO:0000256" key="8">
    <source>
        <dbReference type="ARBA" id="ARBA00038423"/>
    </source>
</evidence>
<evidence type="ECO:0000256" key="3">
    <source>
        <dbReference type="ARBA" id="ARBA00022448"/>
    </source>
</evidence>
<dbReference type="InterPro" id="IPR011989">
    <property type="entry name" value="ARM-like"/>
</dbReference>
<reference evidence="10 11" key="1">
    <citation type="journal article" date="2018" name="MBio">
        <title>Comparative Genomics Reveals the Core Gene Toolbox for the Fungus-Insect Symbiosis.</title>
        <authorList>
            <person name="Wang Y."/>
            <person name="Stata M."/>
            <person name="Wang W."/>
            <person name="Stajich J.E."/>
            <person name="White M.M."/>
            <person name="Moncalvo J.M."/>
        </authorList>
    </citation>
    <scope>NUCLEOTIDE SEQUENCE [LARGE SCALE GENOMIC DNA]</scope>
    <source>
        <strain evidence="10 11">AUS-77-4</strain>
    </source>
</reference>
<evidence type="ECO:0000256" key="2">
    <source>
        <dbReference type="ARBA" id="ARBA00004496"/>
    </source>
</evidence>
<dbReference type="Gene3D" id="1.25.10.10">
    <property type="entry name" value="Leucine-rich Repeat Variant"/>
    <property type="match status" value="1"/>
</dbReference>
<dbReference type="AlphaFoldDB" id="A0A2T9YC15"/>
<dbReference type="EMBL" id="MBFT01000517">
    <property type="protein sequence ID" value="PVU89870.1"/>
    <property type="molecule type" value="Genomic_DNA"/>
</dbReference>
<evidence type="ECO:0000256" key="5">
    <source>
        <dbReference type="ARBA" id="ARBA00022737"/>
    </source>
</evidence>
<keyword evidence="6" id="KW-0653">Protein transport</keyword>
<dbReference type="Pfam" id="PF13513">
    <property type="entry name" value="HEAT_EZ"/>
    <property type="match status" value="1"/>
</dbReference>
<feature type="domain" description="Importin N-terminal" evidence="9">
    <location>
        <begin position="31"/>
        <end position="99"/>
    </location>
</feature>
<dbReference type="InterPro" id="IPR016024">
    <property type="entry name" value="ARM-type_fold"/>
</dbReference>
<comment type="similarity">
    <text evidence="8">Belongs to the importin beta family. Importin beta-2 subfamily.</text>
</comment>
<dbReference type="SUPFAM" id="SSF48371">
    <property type="entry name" value="ARM repeat"/>
    <property type="match status" value="1"/>
</dbReference>
<dbReference type="PROSITE" id="PS50166">
    <property type="entry name" value="IMPORTIN_B_NT"/>
    <property type="match status" value="1"/>
</dbReference>
<dbReference type="Pfam" id="PF03810">
    <property type="entry name" value="IBN_N"/>
    <property type="match status" value="1"/>
</dbReference>
<keyword evidence="11" id="KW-1185">Reference proteome</keyword>
<organism evidence="10 11">
    <name type="scientific">Furculomyces boomerangus</name>
    <dbReference type="NCBI Taxonomy" id="61424"/>
    <lineage>
        <taxon>Eukaryota</taxon>
        <taxon>Fungi</taxon>
        <taxon>Fungi incertae sedis</taxon>
        <taxon>Zoopagomycota</taxon>
        <taxon>Kickxellomycotina</taxon>
        <taxon>Harpellomycetes</taxon>
        <taxon>Harpellales</taxon>
        <taxon>Harpellaceae</taxon>
        <taxon>Furculomyces</taxon>
    </lineage>
</organism>
<dbReference type="GO" id="GO:0031981">
    <property type="term" value="C:nuclear lumen"/>
    <property type="evidence" value="ECO:0007669"/>
    <property type="project" value="UniProtKB-ARBA"/>
</dbReference>
<dbReference type="PANTHER" id="PTHR10527">
    <property type="entry name" value="IMPORTIN BETA"/>
    <property type="match status" value="1"/>
</dbReference>
<dbReference type="Pfam" id="PF25574">
    <property type="entry name" value="TPR_IMB1"/>
    <property type="match status" value="1"/>
</dbReference>
<dbReference type="Proteomes" id="UP000245699">
    <property type="component" value="Unassembled WGS sequence"/>
</dbReference>
<dbReference type="GO" id="GO:0006606">
    <property type="term" value="P:protein import into nucleus"/>
    <property type="evidence" value="ECO:0007669"/>
    <property type="project" value="InterPro"/>
</dbReference>
<dbReference type="OrthoDB" id="951172at2759"/>
<evidence type="ECO:0000313" key="10">
    <source>
        <dbReference type="EMBL" id="PVU89870.1"/>
    </source>
</evidence>
<name>A0A2T9YC15_9FUNG</name>
<dbReference type="FunFam" id="1.25.10.10:FF:000028">
    <property type="entry name" value="Transportin-1 isoform 1"/>
    <property type="match status" value="1"/>
</dbReference>
<dbReference type="InterPro" id="IPR040122">
    <property type="entry name" value="Importin_beta"/>
</dbReference>
<evidence type="ECO:0000256" key="1">
    <source>
        <dbReference type="ARBA" id="ARBA00004123"/>
    </source>
</evidence>
<keyword evidence="7" id="KW-0539">Nucleus</keyword>
<gene>
    <name evidence="10" type="ORF">BB559_004888</name>
</gene>
<keyword evidence="5" id="KW-0677">Repeat</keyword>
<accession>A0A2T9YC15</accession>
<evidence type="ECO:0000313" key="11">
    <source>
        <dbReference type="Proteomes" id="UP000245699"/>
    </source>
</evidence>
<comment type="subcellular location">
    <subcellularLocation>
        <location evidence="2">Cytoplasm</location>
    </subcellularLocation>
    <subcellularLocation>
        <location evidence="1">Nucleus</location>
    </subcellularLocation>
</comment>
<evidence type="ECO:0000256" key="7">
    <source>
        <dbReference type="ARBA" id="ARBA00023242"/>
    </source>
</evidence>